<name>A0AAU7B3W5_9ACTN</name>
<sequence>MATQIHPSDLDAWHGRARRDPGVGFLEQAGVVLVILEPGQVCIAPFARNIERTAKVLADAHAMLRIAHDSEFLVVHITPKLLRERRRSGWAAQGISIDVDLEPLPGLDYGALLLDALPGDRDGAGSPWACGAHRELIAESRARQRPGAAIRARRRQR</sequence>
<dbReference type="EMBL" id="CP114014">
    <property type="protein sequence ID" value="XAY08558.1"/>
    <property type="molecule type" value="Genomic_DNA"/>
</dbReference>
<accession>A0AAU7B3W5</accession>
<dbReference type="AlphaFoldDB" id="A0AAU7B3W5"/>
<protein>
    <submittedName>
        <fullName evidence="1">Uncharacterized protein</fullName>
    </submittedName>
</protein>
<dbReference type="KEGG" id="parq:DSM112329_05460"/>
<proteinExistence type="predicted"/>
<evidence type="ECO:0000313" key="1">
    <source>
        <dbReference type="EMBL" id="XAY08558.1"/>
    </source>
</evidence>
<dbReference type="RefSeq" id="WP_354699735.1">
    <property type="nucleotide sequence ID" value="NZ_CP114014.1"/>
</dbReference>
<reference evidence="1" key="1">
    <citation type="submission" date="2022-12" db="EMBL/GenBank/DDBJ databases">
        <title>Paraconexibacter alkalitolerans sp. nov. and Baekduia alba sp. nov., isolated from soil and emended description of the genera Paraconexibacter (Chun et al., 2020) and Baekduia (An et al., 2020).</title>
        <authorList>
            <person name="Vieira S."/>
            <person name="Huber K.J."/>
            <person name="Geppert A."/>
            <person name="Wolf J."/>
            <person name="Neumann-Schaal M."/>
            <person name="Muesken M."/>
            <person name="Overmann J."/>
        </authorList>
    </citation>
    <scope>NUCLEOTIDE SEQUENCE</scope>
    <source>
        <strain evidence="1">AEG42_29</strain>
    </source>
</reference>
<organism evidence="1">
    <name type="scientific">Paraconexibacter sp. AEG42_29</name>
    <dbReference type="NCBI Taxonomy" id="2997339"/>
    <lineage>
        <taxon>Bacteria</taxon>
        <taxon>Bacillati</taxon>
        <taxon>Actinomycetota</taxon>
        <taxon>Thermoleophilia</taxon>
        <taxon>Solirubrobacterales</taxon>
        <taxon>Paraconexibacteraceae</taxon>
        <taxon>Paraconexibacter</taxon>
    </lineage>
</organism>
<gene>
    <name evidence="1" type="ORF">DSM112329_05460</name>
</gene>